<dbReference type="PANTHER" id="PTHR11814">
    <property type="entry name" value="SULFATE TRANSPORTER"/>
    <property type="match status" value="1"/>
</dbReference>
<evidence type="ECO:0000313" key="8">
    <source>
        <dbReference type="Proteomes" id="UP000494040"/>
    </source>
</evidence>
<dbReference type="Pfam" id="PF01740">
    <property type="entry name" value="STAS"/>
    <property type="match status" value="1"/>
</dbReference>
<organism evidence="7 8">
    <name type="scientific">Cimex lectularius</name>
    <name type="common">Bed bug</name>
    <name type="synonym">Acanthia lectularia</name>
    <dbReference type="NCBI Taxonomy" id="79782"/>
    <lineage>
        <taxon>Eukaryota</taxon>
        <taxon>Metazoa</taxon>
        <taxon>Ecdysozoa</taxon>
        <taxon>Arthropoda</taxon>
        <taxon>Hexapoda</taxon>
        <taxon>Insecta</taxon>
        <taxon>Pterygota</taxon>
        <taxon>Neoptera</taxon>
        <taxon>Paraneoptera</taxon>
        <taxon>Hemiptera</taxon>
        <taxon>Heteroptera</taxon>
        <taxon>Panheteroptera</taxon>
        <taxon>Cimicomorpha</taxon>
        <taxon>Cimicidae</taxon>
        <taxon>Cimex</taxon>
    </lineage>
</organism>
<name>A0A8I6RC80_CIMLE</name>
<keyword evidence="8" id="KW-1185">Reference proteome</keyword>
<dbReference type="GO" id="GO:0055085">
    <property type="term" value="P:transmembrane transport"/>
    <property type="evidence" value="ECO:0007669"/>
    <property type="project" value="InterPro"/>
</dbReference>
<evidence type="ECO:0000259" key="6">
    <source>
        <dbReference type="PROSITE" id="PS50801"/>
    </source>
</evidence>
<sequence>MDCSKWKAKFVKVAKKRIPISTWIWEYSREDVISDIIAGVTMSLTMIPQSMAYAALAGFDPQYGLNSAFMGCFIYVLFGTVKEVIIGPSSLMSLLTFEYTQHLNVDFAILLCFTSGIVQFLITILQLGFLVSFISTPVISGFTTATTIIIVISQMKGLLGLYFKSFGFIDNLRRLGENLIKLRFGDSILGICCICCLLSLRKLKDVKISKKVRGYNVLRNLFWFLATGRNALVIFLSGCLGYYYKSAGLEVPFITTKSIESGIPSWSFPPIKTQVGNKTYNLQEMVIELGSGNLVIPIVSIFANIAIAKAFARGTIDATQEMMTLSLSNIFGSFFQSLPTAGAFTRSAVISASGVRSPVANLYCGTLTLLALQFLTPYFHYIPRSTLSAVLISAVIFLIDWEIVVPLWRASKVDFLTLVVSFVASLCLGVEVGLLFGVVVGLAVLVQKWARPEVSTEINKNSLGGYVILRPELGLYFPSVDYLTSLIMKLAQKESCDHGESLPIVIDCSKIKGSDYSAAKTFNALSNNFSKSGKQLLFLDVPSESKEKWKIAGCKEQYFCTTQNLNQVLFGSSYSASLPLLYPGKHDAKLEETETLTKNDVSTENE</sequence>
<proteinExistence type="predicted"/>
<feature type="transmembrane region" description="Helical" evidence="5">
    <location>
        <begin position="182"/>
        <end position="200"/>
    </location>
</feature>
<keyword evidence="4 5" id="KW-0472">Membrane</keyword>
<dbReference type="SUPFAM" id="SSF52091">
    <property type="entry name" value="SpoIIaa-like"/>
    <property type="match status" value="1"/>
</dbReference>
<dbReference type="InterPro" id="IPR011547">
    <property type="entry name" value="SLC26A/SulP_dom"/>
</dbReference>
<dbReference type="InterPro" id="IPR036513">
    <property type="entry name" value="STAS_dom_sf"/>
</dbReference>
<evidence type="ECO:0000256" key="1">
    <source>
        <dbReference type="ARBA" id="ARBA00004141"/>
    </source>
</evidence>
<feature type="transmembrane region" description="Helical" evidence="5">
    <location>
        <begin position="68"/>
        <end position="87"/>
    </location>
</feature>
<dbReference type="EnsemblMetazoa" id="XM_014387852.2">
    <property type="protein sequence ID" value="XP_014243338.1"/>
    <property type="gene ID" value="LOC106663195"/>
</dbReference>
<feature type="transmembrane region" description="Helical" evidence="5">
    <location>
        <begin position="387"/>
        <end position="408"/>
    </location>
</feature>
<dbReference type="OMA" id="TAWEASH"/>
<evidence type="ECO:0000313" key="7">
    <source>
        <dbReference type="EnsemblMetazoa" id="XP_014243338.1"/>
    </source>
</evidence>
<feature type="domain" description="STAS" evidence="6">
    <location>
        <begin position="456"/>
        <end position="581"/>
    </location>
</feature>
<feature type="transmembrane region" description="Helical" evidence="5">
    <location>
        <begin position="415"/>
        <end position="446"/>
    </location>
</feature>
<dbReference type="RefSeq" id="XP_014243338.1">
    <property type="nucleotide sequence ID" value="XM_014387852.2"/>
</dbReference>
<dbReference type="InterPro" id="IPR002645">
    <property type="entry name" value="STAS_dom"/>
</dbReference>
<dbReference type="PROSITE" id="PS50801">
    <property type="entry name" value="STAS"/>
    <property type="match status" value="1"/>
</dbReference>
<dbReference type="Pfam" id="PF00916">
    <property type="entry name" value="Sulfate_transp"/>
    <property type="match status" value="1"/>
</dbReference>
<feature type="transmembrane region" description="Helical" evidence="5">
    <location>
        <begin position="138"/>
        <end position="162"/>
    </location>
</feature>
<dbReference type="GeneID" id="106663195"/>
<feature type="transmembrane region" description="Helical" evidence="5">
    <location>
        <begin position="107"/>
        <end position="131"/>
    </location>
</feature>
<reference evidence="7" key="1">
    <citation type="submission" date="2022-01" db="UniProtKB">
        <authorList>
            <consortium name="EnsemblMetazoa"/>
        </authorList>
    </citation>
    <scope>IDENTIFICATION</scope>
</reference>
<protein>
    <recommendedName>
        <fullName evidence="6">STAS domain-containing protein</fullName>
    </recommendedName>
</protein>
<feature type="transmembrane region" description="Helical" evidence="5">
    <location>
        <begin position="36"/>
        <end position="56"/>
    </location>
</feature>
<dbReference type="AlphaFoldDB" id="A0A8I6RC80"/>
<dbReference type="Gene3D" id="3.30.750.24">
    <property type="entry name" value="STAS domain"/>
    <property type="match status" value="1"/>
</dbReference>
<evidence type="ECO:0000256" key="4">
    <source>
        <dbReference type="ARBA" id="ARBA00023136"/>
    </source>
</evidence>
<evidence type="ECO:0000256" key="5">
    <source>
        <dbReference type="SAM" id="Phobius"/>
    </source>
</evidence>
<feature type="transmembrane region" description="Helical" evidence="5">
    <location>
        <begin position="294"/>
        <end position="312"/>
    </location>
</feature>
<dbReference type="Proteomes" id="UP000494040">
    <property type="component" value="Unassembled WGS sequence"/>
</dbReference>
<evidence type="ECO:0000256" key="3">
    <source>
        <dbReference type="ARBA" id="ARBA00022989"/>
    </source>
</evidence>
<accession>A0A8I6RC80</accession>
<dbReference type="OrthoDB" id="288203at2759"/>
<keyword evidence="3 5" id="KW-1133">Transmembrane helix</keyword>
<dbReference type="GO" id="GO:0016020">
    <property type="term" value="C:membrane"/>
    <property type="evidence" value="ECO:0007669"/>
    <property type="project" value="UniProtKB-SubCell"/>
</dbReference>
<dbReference type="CDD" id="cd07042">
    <property type="entry name" value="STAS_SulP_like_sulfate_transporter"/>
    <property type="match status" value="1"/>
</dbReference>
<dbReference type="InterPro" id="IPR001902">
    <property type="entry name" value="SLC26A/SulP_fam"/>
</dbReference>
<dbReference type="KEGG" id="clec:106663195"/>
<feature type="transmembrane region" description="Helical" evidence="5">
    <location>
        <begin position="360"/>
        <end position="381"/>
    </location>
</feature>
<evidence type="ECO:0000256" key="2">
    <source>
        <dbReference type="ARBA" id="ARBA00022692"/>
    </source>
</evidence>
<comment type="subcellular location">
    <subcellularLocation>
        <location evidence="1">Membrane</location>
        <topology evidence="1">Multi-pass membrane protein</topology>
    </subcellularLocation>
</comment>
<keyword evidence="2 5" id="KW-0812">Transmembrane</keyword>
<feature type="transmembrane region" description="Helical" evidence="5">
    <location>
        <begin position="221"/>
        <end position="244"/>
    </location>
</feature>